<feature type="transmembrane region" description="Helical" evidence="1">
    <location>
        <begin position="9"/>
        <end position="29"/>
    </location>
</feature>
<evidence type="ECO:0000313" key="4">
    <source>
        <dbReference type="Proteomes" id="UP000233534"/>
    </source>
</evidence>
<reference evidence="2 4" key="1">
    <citation type="submission" date="2017-12" db="EMBL/GenBank/DDBJ databases">
        <title>Complete genome sequence of Herbivorax saccincola GGR1, a novel Cellulosome-producing hydrolytic bacterium in a thermophilic biogas plant, established by Illumina and Nanopore MinION sequencing.</title>
        <authorList>
            <person name="Pechtl A."/>
            <person name="Ruckert C."/>
            <person name="Koeck D.E."/>
            <person name="Maus I."/>
            <person name="Winkler A."/>
            <person name="Kalinowski J."/>
            <person name="Puhler A."/>
            <person name="Schwarz W.W."/>
            <person name="Zverlov V.V."/>
            <person name="Schluter A."/>
            <person name="Liebl W."/>
        </authorList>
    </citation>
    <scope>NUCLEOTIDE SEQUENCE [LARGE SCALE GENOMIC DNA]</scope>
    <source>
        <strain evidence="2">GGR1</strain>
        <strain evidence="4">SR1</strain>
    </source>
</reference>
<evidence type="ECO:0000313" key="3">
    <source>
        <dbReference type="EMBL" id="PQQ67837.1"/>
    </source>
</evidence>
<name>A0A2K9EJ10_9FIRM</name>
<dbReference type="Proteomes" id="UP000239720">
    <property type="component" value="Unassembled WGS sequence"/>
</dbReference>
<dbReference type="AlphaFoldDB" id="A0A2K9EJ10"/>
<sequence>MRKFHIKSILLGIGIGIILTSFVGIIYSAGMDNKITKEEIIEKAKEHGMIFPEEVITEGAN</sequence>
<accession>A0A2K9EJ10</accession>
<evidence type="ECO:0000313" key="2">
    <source>
        <dbReference type="EMBL" id="AUG57943.1"/>
    </source>
</evidence>
<reference evidence="3 5" key="2">
    <citation type="journal article" date="2018" name="Syst. Appl. Microbiol.">
        <title>Characterization and high-quality draft genome sequence of Herbivorax saccincola A7, an anaerobic, alkaliphilic, thermophilic, cellulolytic, and xylanolytic bacterium.</title>
        <authorList>
            <person name="Aikawa S."/>
            <person name="Baramee S."/>
            <person name="Sermsathanaswadi J."/>
            <person name="Thianheng P."/>
            <person name="Tachaapaikoon C."/>
            <person name="Shikata A."/>
            <person name="Waeonukul R."/>
            <person name="Pason P."/>
            <person name="Ratanakhanokchai K."/>
            <person name="Kosugi A."/>
        </authorList>
    </citation>
    <scope>NUCLEOTIDE SEQUENCE [LARGE SCALE GENOMIC DNA]</scope>
    <source>
        <strain evidence="3 5">A7</strain>
    </source>
</reference>
<evidence type="ECO:0000313" key="5">
    <source>
        <dbReference type="Proteomes" id="UP000239720"/>
    </source>
</evidence>
<keyword evidence="1" id="KW-0812">Transmembrane</keyword>
<evidence type="ECO:0000256" key="1">
    <source>
        <dbReference type="SAM" id="Phobius"/>
    </source>
</evidence>
<dbReference type="EMBL" id="NEMB01000003">
    <property type="protein sequence ID" value="PQQ67837.1"/>
    <property type="molecule type" value="Genomic_DNA"/>
</dbReference>
<keyword evidence="1" id="KW-1133">Transmembrane helix</keyword>
<dbReference type="RefSeq" id="WP_101301900.1">
    <property type="nucleotide sequence ID" value="NZ_CP025197.1"/>
</dbReference>
<proteinExistence type="predicted"/>
<keyword evidence="1" id="KW-0472">Membrane</keyword>
<dbReference type="EMBL" id="CP025197">
    <property type="protein sequence ID" value="AUG57943.1"/>
    <property type="molecule type" value="Genomic_DNA"/>
</dbReference>
<dbReference type="KEGG" id="hsc:HVS_10240"/>
<organism evidence="2 4">
    <name type="scientific">Acetivibrio saccincola</name>
    <dbReference type="NCBI Taxonomy" id="1677857"/>
    <lineage>
        <taxon>Bacteria</taxon>
        <taxon>Bacillati</taxon>
        <taxon>Bacillota</taxon>
        <taxon>Clostridia</taxon>
        <taxon>Eubacteriales</taxon>
        <taxon>Oscillospiraceae</taxon>
        <taxon>Acetivibrio</taxon>
    </lineage>
</organism>
<keyword evidence="4" id="KW-1185">Reference proteome</keyword>
<dbReference type="Proteomes" id="UP000233534">
    <property type="component" value="Chromosome"/>
</dbReference>
<protein>
    <submittedName>
        <fullName evidence="2">Uncharacterized protein</fullName>
    </submittedName>
</protein>
<gene>
    <name evidence="3" type="ORF">B9R14_14470</name>
    <name evidence="2" type="ORF">HVS_10240</name>
</gene>